<gene>
    <name evidence="1" type="ORF">KME28_09370</name>
</gene>
<name>A0A9E3H6P2_9NOST</name>
<comment type="caution">
    <text evidence="1">The sequence shown here is derived from an EMBL/GenBank/DDBJ whole genome shotgun (WGS) entry which is preliminary data.</text>
</comment>
<accession>A0A9E3H6P2</accession>
<organism evidence="1 2">
    <name type="scientific">Pelatocladus maniniholoensis HA4357-MV3</name>
    <dbReference type="NCBI Taxonomy" id="1117104"/>
    <lineage>
        <taxon>Bacteria</taxon>
        <taxon>Bacillati</taxon>
        <taxon>Cyanobacteriota</taxon>
        <taxon>Cyanophyceae</taxon>
        <taxon>Nostocales</taxon>
        <taxon>Nostocaceae</taxon>
        <taxon>Pelatocladus</taxon>
    </lineage>
</organism>
<reference evidence="1" key="2">
    <citation type="journal article" date="2022" name="Microbiol. Resour. Announc.">
        <title>Metagenome Sequencing to Explore Phylogenomics of Terrestrial Cyanobacteria.</title>
        <authorList>
            <person name="Ward R.D."/>
            <person name="Stajich J.E."/>
            <person name="Johansen J.R."/>
            <person name="Huntemann M."/>
            <person name="Clum A."/>
            <person name="Foster B."/>
            <person name="Foster B."/>
            <person name="Roux S."/>
            <person name="Palaniappan K."/>
            <person name="Varghese N."/>
            <person name="Mukherjee S."/>
            <person name="Reddy T.B.K."/>
            <person name="Daum C."/>
            <person name="Copeland A."/>
            <person name="Chen I.A."/>
            <person name="Ivanova N.N."/>
            <person name="Kyrpides N.C."/>
            <person name="Shapiro N."/>
            <person name="Eloe-Fadrosh E.A."/>
            <person name="Pietrasiak N."/>
        </authorList>
    </citation>
    <scope>NUCLEOTIDE SEQUENCE</scope>
    <source>
        <strain evidence="1">HA4357-MV3</strain>
    </source>
</reference>
<dbReference type="Proteomes" id="UP000813215">
    <property type="component" value="Unassembled WGS sequence"/>
</dbReference>
<dbReference type="InterPro" id="IPR021451">
    <property type="entry name" value="DUF3102"/>
</dbReference>
<evidence type="ECO:0000313" key="2">
    <source>
        <dbReference type="Proteomes" id="UP000813215"/>
    </source>
</evidence>
<dbReference type="AlphaFoldDB" id="A0A9E3H6P2"/>
<dbReference type="Pfam" id="PF11300">
    <property type="entry name" value="DUF3102"/>
    <property type="match status" value="1"/>
</dbReference>
<reference evidence="1" key="1">
    <citation type="submission" date="2021-05" db="EMBL/GenBank/DDBJ databases">
        <authorList>
            <person name="Pietrasiak N."/>
            <person name="Ward R."/>
            <person name="Stajich J.E."/>
            <person name="Kurbessoian T."/>
        </authorList>
    </citation>
    <scope>NUCLEOTIDE SEQUENCE</scope>
    <source>
        <strain evidence="1">HA4357-MV3</strain>
    </source>
</reference>
<sequence>MSKLKKQNQTFTGFDYSVLDDKQRGVIQQRTGEIKERLRRSAQDIWEIGQKLADVRSQLKHGQFDTWLKAEFGWSRRTAYNFINVYEAFDECANLAQIDIATTALYLLAAPSTPENVREEILQRAKGGETLTHKDIRQVIKEESSQSTSASTSLEPRHSLTSKSEIVAIIPQEAVEVETPLLEVSVVKSSLVSPVIETRDEIQPSWFLLEKQHFVFYGDTASPQFVERIPFAALAIAITSDDWDHDWLIERAKTVIIFPESDFKEDMIEQLIKMFSASGDIVIFPWLPSRNMVEIAHQLNRRVFAGDPSLERCSQAIAQSQLRIESSDFRF</sequence>
<protein>
    <submittedName>
        <fullName evidence="1">DUF3102 domain-containing protein</fullName>
    </submittedName>
</protein>
<evidence type="ECO:0000313" key="1">
    <source>
        <dbReference type="EMBL" id="MBW4431920.1"/>
    </source>
</evidence>
<proteinExistence type="predicted"/>
<dbReference type="EMBL" id="JAHHHW010000076">
    <property type="protein sequence ID" value="MBW4431920.1"/>
    <property type="molecule type" value="Genomic_DNA"/>
</dbReference>